<evidence type="ECO:0000259" key="6">
    <source>
        <dbReference type="PROSITE" id="PS00624"/>
    </source>
</evidence>
<evidence type="ECO:0000256" key="2">
    <source>
        <dbReference type="ARBA" id="ARBA00010790"/>
    </source>
</evidence>
<dbReference type="Proteomes" id="UP000813824">
    <property type="component" value="Unassembled WGS sequence"/>
</dbReference>
<organism evidence="7 8">
    <name type="scientific">Cristinia sonorae</name>
    <dbReference type="NCBI Taxonomy" id="1940300"/>
    <lineage>
        <taxon>Eukaryota</taxon>
        <taxon>Fungi</taxon>
        <taxon>Dikarya</taxon>
        <taxon>Basidiomycota</taxon>
        <taxon>Agaricomycotina</taxon>
        <taxon>Agaricomycetes</taxon>
        <taxon>Agaricomycetidae</taxon>
        <taxon>Agaricales</taxon>
        <taxon>Pleurotineae</taxon>
        <taxon>Stephanosporaceae</taxon>
        <taxon>Cristinia</taxon>
    </lineage>
</organism>
<comment type="caution">
    <text evidence="7">The sequence shown here is derived from an EMBL/GenBank/DDBJ whole genome shotgun (WGS) entry which is preliminary data.</text>
</comment>
<evidence type="ECO:0000313" key="7">
    <source>
        <dbReference type="EMBL" id="KAH8081982.1"/>
    </source>
</evidence>
<evidence type="ECO:0000256" key="1">
    <source>
        <dbReference type="ARBA" id="ARBA00001974"/>
    </source>
</evidence>
<dbReference type="SUPFAM" id="SSF54373">
    <property type="entry name" value="FAD-linked reductases, C-terminal domain"/>
    <property type="match status" value="1"/>
</dbReference>
<dbReference type="Pfam" id="PF00732">
    <property type="entry name" value="GMC_oxred_N"/>
    <property type="match status" value="1"/>
</dbReference>
<dbReference type="PROSITE" id="PS00624">
    <property type="entry name" value="GMC_OXRED_2"/>
    <property type="match status" value="1"/>
</dbReference>
<dbReference type="InterPro" id="IPR036188">
    <property type="entry name" value="FAD/NAD-bd_sf"/>
</dbReference>
<evidence type="ECO:0000256" key="3">
    <source>
        <dbReference type="ARBA" id="ARBA00022630"/>
    </source>
</evidence>
<dbReference type="InterPro" id="IPR012132">
    <property type="entry name" value="GMC_OxRdtase"/>
</dbReference>
<dbReference type="SUPFAM" id="SSF51905">
    <property type="entry name" value="FAD/NAD(P)-binding domain"/>
    <property type="match status" value="1"/>
</dbReference>
<protein>
    <submittedName>
        <fullName evidence="7">GMC oxidoreductase</fullName>
    </submittedName>
</protein>
<feature type="active site" description="Proton donor" evidence="5">
    <location>
        <position position="590"/>
    </location>
</feature>
<evidence type="ECO:0000256" key="4">
    <source>
        <dbReference type="ARBA" id="ARBA00022827"/>
    </source>
</evidence>
<comment type="cofactor">
    <cofactor evidence="1">
        <name>FAD</name>
        <dbReference type="ChEBI" id="CHEBI:57692"/>
    </cofactor>
</comment>
<dbReference type="PANTHER" id="PTHR11552">
    <property type="entry name" value="GLUCOSE-METHANOL-CHOLINE GMC OXIDOREDUCTASE"/>
    <property type="match status" value="1"/>
</dbReference>
<dbReference type="AlphaFoldDB" id="A0A8K0UFD8"/>
<name>A0A8K0UFD8_9AGAR</name>
<dbReference type="GO" id="GO:0016614">
    <property type="term" value="F:oxidoreductase activity, acting on CH-OH group of donors"/>
    <property type="evidence" value="ECO:0007669"/>
    <property type="project" value="InterPro"/>
</dbReference>
<feature type="active site" description="Proton acceptor" evidence="5">
    <location>
        <position position="633"/>
    </location>
</feature>
<keyword evidence="8" id="KW-1185">Reference proteome</keyword>
<evidence type="ECO:0000313" key="8">
    <source>
        <dbReference type="Proteomes" id="UP000813824"/>
    </source>
</evidence>
<feature type="domain" description="Glucose-methanol-choline oxidoreductase N-terminal" evidence="6">
    <location>
        <begin position="343"/>
        <end position="357"/>
    </location>
</feature>
<comment type="similarity">
    <text evidence="2">Belongs to the GMC oxidoreductase family.</text>
</comment>
<proteinExistence type="inferred from homology"/>
<reference evidence="7" key="1">
    <citation type="journal article" date="2021" name="New Phytol.">
        <title>Evolutionary innovations through gain and loss of genes in the ectomycorrhizal Boletales.</title>
        <authorList>
            <person name="Wu G."/>
            <person name="Miyauchi S."/>
            <person name="Morin E."/>
            <person name="Kuo A."/>
            <person name="Drula E."/>
            <person name="Varga T."/>
            <person name="Kohler A."/>
            <person name="Feng B."/>
            <person name="Cao Y."/>
            <person name="Lipzen A."/>
            <person name="Daum C."/>
            <person name="Hundley H."/>
            <person name="Pangilinan J."/>
            <person name="Johnson J."/>
            <person name="Barry K."/>
            <person name="LaButti K."/>
            <person name="Ng V."/>
            <person name="Ahrendt S."/>
            <person name="Min B."/>
            <person name="Choi I.G."/>
            <person name="Park H."/>
            <person name="Plett J.M."/>
            <person name="Magnuson J."/>
            <person name="Spatafora J.W."/>
            <person name="Nagy L.G."/>
            <person name="Henrissat B."/>
            <person name="Grigoriev I.V."/>
            <person name="Yang Z.L."/>
            <person name="Xu J."/>
            <person name="Martin F.M."/>
        </authorList>
    </citation>
    <scope>NUCLEOTIDE SEQUENCE</scope>
    <source>
        <strain evidence="7">KKN 215</strain>
    </source>
</reference>
<dbReference type="InterPro" id="IPR000172">
    <property type="entry name" value="GMC_OxRdtase_N"/>
</dbReference>
<dbReference type="OrthoDB" id="269227at2759"/>
<gene>
    <name evidence="7" type="ORF">BXZ70DRAFT_959416</name>
</gene>
<accession>A0A8K0UFD8</accession>
<evidence type="ECO:0000256" key="5">
    <source>
        <dbReference type="PIRSR" id="PIRSR000137-1"/>
    </source>
</evidence>
<dbReference type="Gene3D" id="3.30.560.10">
    <property type="entry name" value="Glucose Oxidase, domain 3"/>
    <property type="match status" value="1"/>
</dbReference>
<dbReference type="Pfam" id="PF05199">
    <property type="entry name" value="GMC_oxred_C"/>
    <property type="match status" value="1"/>
</dbReference>
<keyword evidence="3" id="KW-0285">Flavoprotein</keyword>
<dbReference type="PIRSF" id="PIRSF000137">
    <property type="entry name" value="Alcohol_oxidase"/>
    <property type="match status" value="1"/>
</dbReference>
<sequence>MSLSQNTTLVISAISNILKFKRYRLWSSALLGVLVLVVRRWALSSKPLPDAFVRDVSKIARRVVKASGKEYDDDEFDVIIVGGGTAGCVLAARLSEDPSIRVLLLEAGQSLIDHPGTNIPAACGDLFFNNEHSYGLRTIEQKNAASRKMVWPRAKMLGGCTNINAMIFHSGHPTDYDEWASLQKNQDGASGWRYEEFRKYFRKFEKYTHSEQHGAEVDPSLRGSTGEVNVGHFAYHSVAGAAFVSACNNLGISKKQDLNTAAGTIGAAQVMTYVDSKGKRVTVDRAYFTPSVLARPNLKIATQSPATRVLFDGGSKAVGVEFLDKDGKRFRARARKEVVLSAGAIHTPHILLLSGVGPADHLASHGIPVVADLPGVGSYLKDHLSLDLFYKDKSKASLTYLSGKSLKDQLRIQMSLAQYLLFGTGPLTTNVGEATAFARTSDPKLFPPSEFPPESTPEDVTSGAGAPDLEIFASPLAWVDHGERPFPLTGDYFSMHAVALRPKSHGTITLKSADPLDAPVIDPNYLAEKHDIDILVRGVRLIQRISQMEPMKSLVDPSGEKVSILHHNIAKMSDAEIAEDVRRRVETLYHPCCSARMAPVEDGGVVDPFLRVHGIKNLRICDASIFPEIVSGHTAAPVLAVAEKGANIIKDALRVQ</sequence>
<dbReference type="GO" id="GO:0050660">
    <property type="term" value="F:flavin adenine dinucleotide binding"/>
    <property type="evidence" value="ECO:0007669"/>
    <property type="project" value="InterPro"/>
</dbReference>
<dbReference type="InterPro" id="IPR007867">
    <property type="entry name" value="GMC_OxRtase_C"/>
</dbReference>
<dbReference type="Gene3D" id="3.50.50.60">
    <property type="entry name" value="FAD/NAD(P)-binding domain"/>
    <property type="match status" value="1"/>
</dbReference>
<dbReference type="EMBL" id="JAEVFJ010000051">
    <property type="protein sequence ID" value="KAH8081982.1"/>
    <property type="molecule type" value="Genomic_DNA"/>
</dbReference>
<dbReference type="PANTHER" id="PTHR11552:SF147">
    <property type="entry name" value="CHOLINE DEHYDROGENASE, MITOCHONDRIAL"/>
    <property type="match status" value="1"/>
</dbReference>
<keyword evidence="4" id="KW-0274">FAD</keyword>